<dbReference type="EMBL" id="JAWRCO010000001">
    <property type="protein sequence ID" value="MDW6002659.1"/>
    <property type="molecule type" value="Genomic_DNA"/>
</dbReference>
<dbReference type="Proteomes" id="UP001283366">
    <property type="component" value="Unassembled WGS sequence"/>
</dbReference>
<dbReference type="RefSeq" id="WP_087482825.1">
    <property type="nucleotide sequence ID" value="NZ_AP024883.1"/>
</dbReference>
<dbReference type="EMBL" id="FXXI01000013">
    <property type="protein sequence ID" value="SMS02818.1"/>
    <property type="molecule type" value="Genomic_DNA"/>
</dbReference>
<protein>
    <submittedName>
        <fullName evidence="1">DUF4865 family protein</fullName>
    </submittedName>
</protein>
<proteinExistence type="predicted"/>
<organism evidence="2 3">
    <name type="scientific">Vibrio mangrovi</name>
    <dbReference type="NCBI Taxonomy" id="474394"/>
    <lineage>
        <taxon>Bacteria</taxon>
        <taxon>Pseudomonadati</taxon>
        <taxon>Pseudomonadota</taxon>
        <taxon>Gammaproteobacteria</taxon>
        <taxon>Vibrionales</taxon>
        <taxon>Vibrionaceae</taxon>
        <taxon>Vibrio</taxon>
    </lineage>
</organism>
<dbReference type="Pfam" id="PF16157">
    <property type="entry name" value="DUF4865"/>
    <property type="match status" value="1"/>
</dbReference>
<evidence type="ECO:0000313" key="2">
    <source>
        <dbReference type="EMBL" id="SMS02818.1"/>
    </source>
</evidence>
<name>A0A1Y6IYW0_9VIBR</name>
<gene>
    <name evidence="1" type="ORF">SBX37_07290</name>
    <name evidence="2" type="ORF">VIM7927_04160</name>
</gene>
<keyword evidence="4" id="KW-1185">Reference proteome</keyword>
<dbReference type="OrthoDB" id="2065010at2"/>
<accession>A0A1Y6IYW0</accession>
<dbReference type="AlphaFoldDB" id="A0A1Y6IYW0"/>
<reference evidence="1 4" key="2">
    <citation type="submission" date="2023-11" db="EMBL/GenBank/DDBJ databases">
        <title>Plant-associative lifestyle of Vibrio porteresiae and its evolutionary dynamics.</title>
        <authorList>
            <person name="Rameshkumar N."/>
            <person name="Kirti K."/>
        </authorList>
    </citation>
    <scope>NUCLEOTIDE SEQUENCE [LARGE SCALE GENOMIC DNA]</scope>
    <source>
        <strain evidence="1 4">MSSRF38</strain>
    </source>
</reference>
<evidence type="ECO:0000313" key="4">
    <source>
        <dbReference type="Proteomes" id="UP001283366"/>
    </source>
</evidence>
<dbReference type="InterPro" id="IPR032349">
    <property type="entry name" value="DUF4865"/>
</dbReference>
<evidence type="ECO:0000313" key="1">
    <source>
        <dbReference type="EMBL" id="MDW6002659.1"/>
    </source>
</evidence>
<dbReference type="Proteomes" id="UP000196125">
    <property type="component" value="Unassembled WGS sequence"/>
</dbReference>
<reference evidence="2 3" key="1">
    <citation type="submission" date="2017-05" db="EMBL/GenBank/DDBJ databases">
        <authorList>
            <person name="Song R."/>
            <person name="Chenine A.L."/>
            <person name="Ruprecht R.M."/>
        </authorList>
    </citation>
    <scope>NUCLEOTIDE SEQUENCE [LARGE SCALE GENOMIC DNA]</scope>
    <source>
        <strain evidence="2 3">CECT 7927</strain>
    </source>
</reference>
<evidence type="ECO:0000313" key="3">
    <source>
        <dbReference type="Proteomes" id="UP000196125"/>
    </source>
</evidence>
<sequence>MIAMQYKIILPSDYPMESIENRIRDKGHLLDGYPGLLFKAFLFSVKEDADYPSAINSYAPFYVWRDTQAMQGFLRSEGFAALCEQFGRPEVKTWLLDKAPILPDDSRKLALFDTVTDTEGDVCGFDCRDWTSLRVHWLEKQLETAVSGQYYRIGYVAHG</sequence>